<name>A0A926IE74_9FIRM</name>
<dbReference type="EMBL" id="JACRSY010000009">
    <property type="protein sequence ID" value="MBC8579291.1"/>
    <property type="molecule type" value="Genomic_DNA"/>
</dbReference>
<evidence type="ECO:0000313" key="2">
    <source>
        <dbReference type="EMBL" id="MBC8579291.1"/>
    </source>
</evidence>
<accession>A0A926IE74</accession>
<keyword evidence="3" id="KW-1185">Reference proteome</keyword>
<evidence type="ECO:0000313" key="3">
    <source>
        <dbReference type="Proteomes" id="UP000655830"/>
    </source>
</evidence>
<comment type="caution">
    <text evidence="2">The sequence shown here is derived from an EMBL/GenBank/DDBJ whole genome shotgun (WGS) entry which is preliminary data.</text>
</comment>
<sequence>MLIQVGGLLKICITKLKRGLREERAAFNPNPFTAEHEQVLSAIRGYLKVYIEEEVEKVIHDQQMLIFTNGIDRPFVRECEKQEKQLEQLITVAEREIEHTLTEYEKAFLTYAFYNEVEDTILRRVWQLNFFNVKKLCILLQAGQEILYTDLQEIYAAYDSRKIWKYHLEQ</sequence>
<dbReference type="RefSeq" id="WP_249332418.1">
    <property type="nucleotide sequence ID" value="NZ_JACRSY010000009.1"/>
</dbReference>
<protein>
    <submittedName>
        <fullName evidence="2">Uncharacterized protein</fullName>
    </submittedName>
</protein>
<evidence type="ECO:0000256" key="1">
    <source>
        <dbReference type="SAM" id="Coils"/>
    </source>
</evidence>
<gene>
    <name evidence="2" type="ORF">H8718_07105</name>
</gene>
<dbReference type="Proteomes" id="UP000655830">
    <property type="component" value="Unassembled WGS sequence"/>
</dbReference>
<feature type="coiled-coil region" evidence="1">
    <location>
        <begin position="76"/>
        <end position="103"/>
    </location>
</feature>
<dbReference type="AlphaFoldDB" id="A0A926IE74"/>
<keyword evidence="1" id="KW-0175">Coiled coil</keyword>
<reference evidence="2" key="1">
    <citation type="submission" date="2020-08" db="EMBL/GenBank/DDBJ databases">
        <title>Genome public.</title>
        <authorList>
            <person name="Liu C."/>
            <person name="Sun Q."/>
        </authorList>
    </citation>
    <scope>NUCLEOTIDE SEQUENCE</scope>
    <source>
        <strain evidence="2">NSJ-12</strain>
    </source>
</reference>
<proteinExistence type="predicted"/>
<organism evidence="2 3">
    <name type="scientific">Zhenhengia yiwuensis</name>
    <dbReference type="NCBI Taxonomy" id="2763666"/>
    <lineage>
        <taxon>Bacteria</taxon>
        <taxon>Bacillati</taxon>
        <taxon>Bacillota</taxon>
        <taxon>Clostridia</taxon>
        <taxon>Lachnospirales</taxon>
        <taxon>Lachnospiraceae</taxon>
        <taxon>Zhenhengia</taxon>
    </lineage>
</organism>